<dbReference type="PROSITE" id="PS00788">
    <property type="entry name" value="CHORISMATE_SYNTHASE_2"/>
    <property type="match status" value="1"/>
</dbReference>
<evidence type="ECO:0000256" key="9">
    <source>
        <dbReference type="ARBA" id="ARBA00023141"/>
    </source>
</evidence>
<comment type="subunit">
    <text evidence="11">Homotetramer.</text>
</comment>
<dbReference type="KEGG" id="aarg:Aargi30884_23470"/>
<keyword evidence="13" id="KW-1185">Reference proteome</keyword>
<evidence type="ECO:0000256" key="3">
    <source>
        <dbReference type="ARBA" id="ARBA00013036"/>
    </source>
</evidence>
<dbReference type="GO" id="GO:0010181">
    <property type="term" value="F:FMN binding"/>
    <property type="evidence" value="ECO:0007669"/>
    <property type="project" value="TreeGrafter"/>
</dbReference>
<feature type="binding site" evidence="11">
    <location>
        <begin position="124"/>
        <end position="126"/>
    </location>
    <ligand>
        <name>FMN</name>
        <dbReference type="ChEBI" id="CHEBI:58210"/>
    </ligand>
</feature>
<dbReference type="Proteomes" id="UP000464754">
    <property type="component" value="Chromosome"/>
</dbReference>
<reference evidence="13" key="1">
    <citation type="submission" date="2019-05" db="EMBL/GenBank/DDBJ databases">
        <title>Complete genome sequencing of Absiella argi strain JCM 30884.</title>
        <authorList>
            <person name="Sakamoto M."/>
            <person name="Murakami T."/>
            <person name="Mori H."/>
        </authorList>
    </citation>
    <scope>NUCLEOTIDE SEQUENCE [LARGE SCALE GENOMIC DNA]</scope>
    <source>
        <strain evidence="13">JCM 30884</strain>
    </source>
</reference>
<dbReference type="GO" id="GO:0009073">
    <property type="term" value="P:aromatic amino acid family biosynthetic process"/>
    <property type="evidence" value="ECO:0007669"/>
    <property type="project" value="UniProtKB-KW"/>
</dbReference>
<keyword evidence="9 11" id="KW-0057">Aromatic amino acid biosynthesis</keyword>
<dbReference type="InterPro" id="IPR020541">
    <property type="entry name" value="Chorismate_synthase_CS"/>
</dbReference>
<dbReference type="SUPFAM" id="SSF103263">
    <property type="entry name" value="Chorismate synthase, AroC"/>
    <property type="match status" value="1"/>
</dbReference>
<dbReference type="CDD" id="cd07304">
    <property type="entry name" value="Chorismate_synthase"/>
    <property type="match status" value="1"/>
</dbReference>
<feature type="binding site" evidence="11">
    <location>
        <begin position="303"/>
        <end position="307"/>
    </location>
    <ligand>
        <name>FMN</name>
        <dbReference type="ChEBI" id="CHEBI:58210"/>
    </ligand>
</feature>
<keyword evidence="8 11" id="KW-0521">NADP</keyword>
<dbReference type="HAMAP" id="MF_00300">
    <property type="entry name" value="Chorismate_synth"/>
    <property type="match status" value="1"/>
</dbReference>
<dbReference type="EMBL" id="AP019695">
    <property type="protein sequence ID" value="BBK23444.1"/>
    <property type="molecule type" value="Genomic_DNA"/>
</dbReference>
<evidence type="ECO:0000256" key="1">
    <source>
        <dbReference type="ARBA" id="ARBA00005044"/>
    </source>
</evidence>
<comment type="caution">
    <text evidence="11">Lacks conserved residue(s) required for the propagation of feature annotation.</text>
</comment>
<comment type="cofactor">
    <cofactor evidence="11">
        <name>FMNH2</name>
        <dbReference type="ChEBI" id="CHEBI:57618"/>
    </cofactor>
    <text evidence="11">Reduced FMN (FMNH(2)).</text>
</comment>
<feature type="binding site" evidence="11">
    <location>
        <position position="47"/>
    </location>
    <ligand>
        <name>NADP(+)</name>
        <dbReference type="ChEBI" id="CHEBI:58349"/>
    </ligand>
</feature>
<keyword evidence="6 11" id="KW-0288">FMN</keyword>
<dbReference type="PANTHER" id="PTHR21085">
    <property type="entry name" value="CHORISMATE SYNTHASE"/>
    <property type="match status" value="1"/>
</dbReference>
<dbReference type="GO" id="GO:0008652">
    <property type="term" value="P:amino acid biosynthetic process"/>
    <property type="evidence" value="ECO:0007669"/>
    <property type="project" value="UniProtKB-KW"/>
</dbReference>
<comment type="similarity">
    <text evidence="2 11">Belongs to the chorismate synthase family.</text>
</comment>
<evidence type="ECO:0000313" key="13">
    <source>
        <dbReference type="Proteomes" id="UP000464754"/>
    </source>
</evidence>
<name>A0A6N4TLT0_9FIRM</name>
<comment type="function">
    <text evidence="11">Catalyzes the anti-1,4-elimination of the C-3 phosphate and the C-6 proR hydrogen from 5-enolpyruvylshikimate-3-phosphate (EPSP) to yield chorismate, which is the branch point compound that serves as the starting substrate for the three terminal pathways of aromatic amino acid biosynthesis. This reaction introduces a second double bond into the aromatic ring system.</text>
</comment>
<dbReference type="PIRSF" id="PIRSF001456">
    <property type="entry name" value="Chorismate_synth"/>
    <property type="match status" value="1"/>
</dbReference>
<comment type="catalytic activity">
    <reaction evidence="11">
        <text>5-O-(1-carboxyvinyl)-3-phosphoshikimate = chorismate + phosphate</text>
        <dbReference type="Rhea" id="RHEA:21020"/>
        <dbReference type="ChEBI" id="CHEBI:29748"/>
        <dbReference type="ChEBI" id="CHEBI:43474"/>
        <dbReference type="ChEBI" id="CHEBI:57701"/>
        <dbReference type="EC" id="4.2.3.5"/>
    </reaction>
</comment>
<evidence type="ECO:0000313" key="12">
    <source>
        <dbReference type="EMBL" id="BBK23444.1"/>
    </source>
</evidence>
<evidence type="ECO:0000256" key="11">
    <source>
        <dbReference type="HAMAP-Rule" id="MF_00300"/>
    </source>
</evidence>
<feature type="binding site" evidence="11">
    <location>
        <position position="330"/>
    </location>
    <ligand>
        <name>FMN</name>
        <dbReference type="ChEBI" id="CHEBI:58210"/>
    </ligand>
</feature>
<keyword evidence="7 11" id="KW-0274">FAD</keyword>
<organism evidence="12 13">
    <name type="scientific">Amedibacterium intestinale</name>
    <dbReference type="NCBI Taxonomy" id="2583452"/>
    <lineage>
        <taxon>Bacteria</taxon>
        <taxon>Bacillati</taxon>
        <taxon>Bacillota</taxon>
        <taxon>Erysipelotrichia</taxon>
        <taxon>Erysipelotrichales</taxon>
        <taxon>Erysipelotrichaceae</taxon>
        <taxon>Amedibacterium</taxon>
    </lineage>
</organism>
<comment type="pathway">
    <text evidence="1 11">Metabolic intermediate biosynthesis; chorismate biosynthesis; chorismate from D-erythrose 4-phosphate and phosphoenolpyruvate: step 7/7.</text>
</comment>
<evidence type="ECO:0000256" key="7">
    <source>
        <dbReference type="ARBA" id="ARBA00022827"/>
    </source>
</evidence>
<sequence>MKNTFGNQLSVTIFGESHGDCIGAVMDGLAPGIALDLDFIKQQMEKRKAKGNISTQRKEADEIHIVSGYFEGYTTGTPLTILIENTNTRSHDYEKTKNRLRPSHADYTADIKYLGYQDYRGGGHFSGRLTAVLVAAGAIAMQVLKEKGILIGSHILQCHHIKDDKFSTKEDILEEQISQMNQCDFALLNQKKAEEMRKVIEEAAMQGDSVGGIIETCVLHMPEGIGEPFFDSIESHISHLLFSVPAVKGVEFGEGFDFAKLYGSEANDAILFDGKVKTATNHNGGINGGISNGMPICIRSVIKPTPSIYKQQDTIDKETHEPVKLQIQGRHDPAIIHRARVVIDSMVAIGLLDLIMERESTLSMLHNRKRK</sequence>
<keyword evidence="10 11" id="KW-0456">Lyase</keyword>
<proteinExistence type="inferred from homology"/>
<evidence type="ECO:0000256" key="5">
    <source>
        <dbReference type="ARBA" id="ARBA00022630"/>
    </source>
</evidence>
<dbReference type="GO" id="GO:0009423">
    <property type="term" value="P:chorismate biosynthetic process"/>
    <property type="evidence" value="ECO:0007669"/>
    <property type="project" value="UniProtKB-UniRule"/>
</dbReference>
<gene>
    <name evidence="11 12" type="primary">aroC</name>
    <name evidence="12" type="ORF">Aargi30884_23470</name>
</gene>
<dbReference type="NCBIfam" id="TIGR00033">
    <property type="entry name" value="aroC"/>
    <property type="match status" value="1"/>
</dbReference>
<keyword evidence="5 11" id="KW-0285">Flavoprotein</keyword>
<protein>
    <recommendedName>
        <fullName evidence="3 11">Chorismate synthase</fullName>
        <shortName evidence="11">CS</shortName>
        <ecNumber evidence="3 11">4.2.3.5</ecNumber>
    </recommendedName>
    <alternativeName>
        <fullName evidence="11">5-enolpyruvylshikimate-3-phosphate phospholyase</fullName>
    </alternativeName>
</protein>
<evidence type="ECO:0000256" key="2">
    <source>
        <dbReference type="ARBA" id="ARBA00008014"/>
    </source>
</evidence>
<dbReference type="AlphaFoldDB" id="A0A6N4TLT0"/>
<evidence type="ECO:0000256" key="6">
    <source>
        <dbReference type="ARBA" id="ARBA00022643"/>
    </source>
</evidence>
<dbReference type="GO" id="GO:0005829">
    <property type="term" value="C:cytosol"/>
    <property type="evidence" value="ECO:0007669"/>
    <property type="project" value="TreeGrafter"/>
</dbReference>
<evidence type="ECO:0000256" key="8">
    <source>
        <dbReference type="ARBA" id="ARBA00022857"/>
    </source>
</evidence>
<feature type="binding site" evidence="11">
    <location>
        <position position="288"/>
    </location>
    <ligand>
        <name>FMN</name>
        <dbReference type="ChEBI" id="CHEBI:58210"/>
    </ligand>
</feature>
<keyword evidence="4 11" id="KW-0028">Amino-acid biosynthesis</keyword>
<dbReference type="RefSeq" id="WP_163052311.1">
    <property type="nucleotide sequence ID" value="NZ_AP019695.1"/>
</dbReference>
<dbReference type="GO" id="GO:0004107">
    <property type="term" value="F:chorismate synthase activity"/>
    <property type="evidence" value="ECO:0007669"/>
    <property type="project" value="UniProtKB-UniRule"/>
</dbReference>
<dbReference type="InterPro" id="IPR000453">
    <property type="entry name" value="Chorismate_synth"/>
</dbReference>
<dbReference type="Gene3D" id="3.60.150.10">
    <property type="entry name" value="Chorismate synthase AroC"/>
    <property type="match status" value="1"/>
</dbReference>
<evidence type="ECO:0000256" key="10">
    <source>
        <dbReference type="ARBA" id="ARBA00023239"/>
    </source>
</evidence>
<accession>A0A6N4TLT0</accession>
<dbReference type="PANTHER" id="PTHR21085:SF0">
    <property type="entry name" value="CHORISMATE SYNTHASE"/>
    <property type="match status" value="1"/>
</dbReference>
<dbReference type="InterPro" id="IPR035904">
    <property type="entry name" value="Chorismate_synth_AroC_sf"/>
</dbReference>
<dbReference type="NCBIfam" id="NF003793">
    <property type="entry name" value="PRK05382.1"/>
    <property type="match status" value="1"/>
</dbReference>
<evidence type="ECO:0000256" key="4">
    <source>
        <dbReference type="ARBA" id="ARBA00022605"/>
    </source>
</evidence>
<dbReference type="EC" id="4.2.3.5" evidence="3 11"/>
<dbReference type="Pfam" id="PF01264">
    <property type="entry name" value="Chorismate_synt"/>
    <property type="match status" value="1"/>
</dbReference>
<dbReference type="UniPathway" id="UPA00053">
    <property type="reaction ID" value="UER00090"/>
</dbReference>